<organism evidence="3 4">
    <name type="scientific">Nocardia lasii</name>
    <dbReference type="NCBI Taxonomy" id="1616107"/>
    <lineage>
        <taxon>Bacteria</taxon>
        <taxon>Bacillati</taxon>
        <taxon>Actinomycetota</taxon>
        <taxon>Actinomycetes</taxon>
        <taxon>Mycobacteriales</taxon>
        <taxon>Nocardiaceae</taxon>
        <taxon>Nocardia</taxon>
    </lineage>
</organism>
<evidence type="ECO:0000256" key="1">
    <source>
        <dbReference type="SAM" id="Phobius"/>
    </source>
</evidence>
<keyword evidence="1" id="KW-1133">Transmembrane helix</keyword>
<evidence type="ECO:0000259" key="2">
    <source>
        <dbReference type="Pfam" id="PF10756"/>
    </source>
</evidence>
<proteinExistence type="predicted"/>
<dbReference type="EMBL" id="JBHSQN010000010">
    <property type="protein sequence ID" value="MFC6012393.1"/>
    <property type="molecule type" value="Genomic_DNA"/>
</dbReference>
<comment type="caution">
    <text evidence="3">The sequence shown here is derived from an EMBL/GenBank/DDBJ whole genome shotgun (WGS) entry which is preliminary data.</text>
</comment>
<gene>
    <name evidence="3" type="ORF">ACFP3H_15135</name>
</gene>
<dbReference type="InterPro" id="IPR019692">
    <property type="entry name" value="CFP-6_PH"/>
</dbReference>
<dbReference type="RefSeq" id="WP_378605872.1">
    <property type="nucleotide sequence ID" value="NZ_JBHSQN010000010.1"/>
</dbReference>
<dbReference type="Pfam" id="PF10756">
    <property type="entry name" value="bPH_6"/>
    <property type="match status" value="1"/>
</dbReference>
<protein>
    <submittedName>
        <fullName evidence="3">PH domain-containing protein</fullName>
    </submittedName>
</protein>
<keyword evidence="1" id="KW-0812">Transmembrane</keyword>
<evidence type="ECO:0000313" key="3">
    <source>
        <dbReference type="EMBL" id="MFC6012393.1"/>
    </source>
</evidence>
<feature type="domain" description="Low molecular weight protein antigen 6 PH" evidence="2">
    <location>
        <begin position="84"/>
        <end position="154"/>
    </location>
</feature>
<evidence type="ECO:0000313" key="4">
    <source>
        <dbReference type="Proteomes" id="UP001596223"/>
    </source>
</evidence>
<feature type="transmembrane region" description="Helical" evidence="1">
    <location>
        <begin position="32"/>
        <end position="51"/>
    </location>
</feature>
<dbReference type="Proteomes" id="UP001596223">
    <property type="component" value="Unassembled WGS sequence"/>
</dbReference>
<keyword evidence="4" id="KW-1185">Reference proteome</keyword>
<feature type="transmembrane region" description="Helical" evidence="1">
    <location>
        <begin position="63"/>
        <end position="82"/>
    </location>
</feature>
<name>A0ABW1JUS3_9NOCA</name>
<reference evidence="4" key="1">
    <citation type="journal article" date="2019" name="Int. J. Syst. Evol. Microbiol.">
        <title>The Global Catalogue of Microorganisms (GCM) 10K type strain sequencing project: providing services to taxonomists for standard genome sequencing and annotation.</title>
        <authorList>
            <consortium name="The Broad Institute Genomics Platform"/>
            <consortium name="The Broad Institute Genome Sequencing Center for Infectious Disease"/>
            <person name="Wu L."/>
            <person name="Ma J."/>
        </authorList>
    </citation>
    <scope>NUCLEOTIDE SEQUENCE [LARGE SCALE GENOMIC DNA]</scope>
    <source>
        <strain evidence="4">CCUG 36956</strain>
    </source>
</reference>
<accession>A0ABW1JUS3</accession>
<keyword evidence="1" id="KW-0472">Membrane</keyword>
<sequence length="163" mass="17800">MTVPVVRTWRRSAPEPDAGWEFEVRARRSTRTAVVVAIVLVLAFTAGGLLLRTGSTGVNFRVADQVAMILIGIIGAGAVLMLTRPRVRAGSRGVAVRNILGEQVYPWSYIRGAAFLDGKAWARLELADDDYVPMLAIRANDKTHAADAIERVRELGARYAPQD</sequence>